<reference evidence="2 3" key="1">
    <citation type="submission" date="2023-06" db="EMBL/GenBank/DDBJ databases">
        <title>Roseiconus lacunae JC819 isolated from Gulf of Mannar region, Tamil Nadu.</title>
        <authorList>
            <person name="Pk S."/>
            <person name="Ch S."/>
            <person name="Ch V.R."/>
        </authorList>
    </citation>
    <scope>NUCLEOTIDE SEQUENCE [LARGE SCALE GENOMIC DNA]</scope>
    <source>
        <strain evidence="2 3">JC819</strain>
    </source>
</reference>
<proteinExistence type="predicted"/>
<sequence length="66" mass="7291">SPVAECAERFGDSPSSAKHTQLRKLDQKPPRLFALFRPHSNTKKNAEPPLYGSLGTLLLPLLFGFV</sequence>
<comment type="caution">
    <text evidence="2">The sequence shown here is derived from an EMBL/GenBank/DDBJ whole genome shotgun (WGS) entry which is preliminary data.</text>
</comment>
<dbReference type="RefSeq" id="WP_289167241.1">
    <property type="nucleotide sequence ID" value="NZ_JASZZN010000032.1"/>
</dbReference>
<evidence type="ECO:0000256" key="1">
    <source>
        <dbReference type="SAM" id="MobiDB-lite"/>
    </source>
</evidence>
<evidence type="ECO:0000313" key="2">
    <source>
        <dbReference type="EMBL" id="MDM4019177.1"/>
    </source>
</evidence>
<feature type="non-terminal residue" evidence="2">
    <location>
        <position position="1"/>
    </location>
</feature>
<dbReference type="Proteomes" id="UP001239462">
    <property type="component" value="Unassembled WGS sequence"/>
</dbReference>
<organism evidence="2 3">
    <name type="scientific">Roseiconus lacunae</name>
    <dbReference type="NCBI Taxonomy" id="2605694"/>
    <lineage>
        <taxon>Bacteria</taxon>
        <taxon>Pseudomonadati</taxon>
        <taxon>Planctomycetota</taxon>
        <taxon>Planctomycetia</taxon>
        <taxon>Pirellulales</taxon>
        <taxon>Pirellulaceae</taxon>
        <taxon>Roseiconus</taxon>
    </lineage>
</organism>
<keyword evidence="3" id="KW-1185">Reference proteome</keyword>
<dbReference type="EMBL" id="JASZZN010000032">
    <property type="protein sequence ID" value="MDM4019177.1"/>
    <property type="molecule type" value="Genomic_DNA"/>
</dbReference>
<evidence type="ECO:0000313" key="3">
    <source>
        <dbReference type="Proteomes" id="UP001239462"/>
    </source>
</evidence>
<accession>A0ABT7PRQ8</accession>
<name>A0ABT7PRQ8_9BACT</name>
<feature type="region of interest" description="Disordered" evidence="1">
    <location>
        <begin position="1"/>
        <end position="24"/>
    </location>
</feature>
<feature type="compositionally biased region" description="Basic and acidic residues" evidence="1">
    <location>
        <begin position="1"/>
        <end position="11"/>
    </location>
</feature>
<protein>
    <submittedName>
        <fullName evidence="2">Uncharacterized protein</fullName>
    </submittedName>
</protein>
<gene>
    <name evidence="2" type="ORF">QTN89_27225</name>
</gene>